<dbReference type="Gene3D" id="3.40.390.10">
    <property type="entry name" value="Collagenase (Catalytic Domain)"/>
    <property type="match status" value="1"/>
</dbReference>
<evidence type="ECO:0000256" key="3">
    <source>
        <dbReference type="ARBA" id="ARBA00022801"/>
    </source>
</evidence>
<reference evidence="9 10" key="1">
    <citation type="journal article" date="2024" name="BMC Genomics">
        <title>De novo assembly and annotation of Popillia japonica's genome with initial clues to its potential as an invasive pest.</title>
        <authorList>
            <person name="Cucini C."/>
            <person name="Boschi S."/>
            <person name="Funari R."/>
            <person name="Cardaioli E."/>
            <person name="Iannotti N."/>
            <person name="Marturano G."/>
            <person name="Paoli F."/>
            <person name="Bruttini M."/>
            <person name="Carapelli A."/>
            <person name="Frati F."/>
            <person name="Nardi F."/>
        </authorList>
    </citation>
    <scope>NUCLEOTIDE SEQUENCE [LARGE SCALE GENOMIC DNA]</scope>
    <source>
        <strain evidence="9">DMR45628</strain>
    </source>
</reference>
<evidence type="ECO:0000259" key="8">
    <source>
        <dbReference type="PROSITE" id="PS51864"/>
    </source>
</evidence>
<dbReference type="GO" id="GO:0008270">
    <property type="term" value="F:zinc ion binding"/>
    <property type="evidence" value="ECO:0007669"/>
    <property type="project" value="UniProtKB-UniRule"/>
</dbReference>
<gene>
    <name evidence="9" type="ORF">QE152_g3604</name>
</gene>
<keyword evidence="5 6" id="KW-0482">Metalloprotease</keyword>
<dbReference type="InterPro" id="IPR001506">
    <property type="entry name" value="Peptidase_M12A"/>
</dbReference>
<protein>
    <recommendedName>
        <fullName evidence="7">Metalloendopeptidase</fullName>
        <ecNumber evidence="7">3.4.24.-</ecNumber>
    </recommendedName>
</protein>
<dbReference type="AlphaFoldDB" id="A0AAW1MZW3"/>
<evidence type="ECO:0000256" key="4">
    <source>
        <dbReference type="ARBA" id="ARBA00022833"/>
    </source>
</evidence>
<feature type="domain" description="Peptidase M12A" evidence="8">
    <location>
        <begin position="1"/>
        <end position="163"/>
    </location>
</feature>
<feature type="binding site" evidence="6">
    <location>
        <position position="65"/>
    </location>
    <ligand>
        <name>Zn(2+)</name>
        <dbReference type="ChEBI" id="CHEBI:29105"/>
        <note>catalytic</note>
    </ligand>
</feature>
<evidence type="ECO:0000256" key="5">
    <source>
        <dbReference type="ARBA" id="ARBA00023049"/>
    </source>
</evidence>
<evidence type="ECO:0000256" key="7">
    <source>
        <dbReference type="RuleBase" id="RU361183"/>
    </source>
</evidence>
<keyword evidence="3 6" id="KW-0378">Hydrolase</keyword>
<feature type="binding site" evidence="6">
    <location>
        <position position="61"/>
    </location>
    <ligand>
        <name>Zn(2+)</name>
        <dbReference type="ChEBI" id="CHEBI:29105"/>
        <note>catalytic</note>
    </ligand>
</feature>
<dbReference type="GO" id="GO:0006508">
    <property type="term" value="P:proteolysis"/>
    <property type="evidence" value="ECO:0007669"/>
    <property type="project" value="UniProtKB-KW"/>
</dbReference>
<evidence type="ECO:0000313" key="9">
    <source>
        <dbReference type="EMBL" id="KAK9753167.1"/>
    </source>
</evidence>
<keyword evidence="2 6" id="KW-0479">Metal-binding</keyword>
<dbReference type="PROSITE" id="PS51864">
    <property type="entry name" value="ASTACIN"/>
    <property type="match status" value="1"/>
</dbReference>
<dbReference type="InterPro" id="IPR024079">
    <property type="entry name" value="MetalloPept_cat_dom_sf"/>
</dbReference>
<dbReference type="Proteomes" id="UP001458880">
    <property type="component" value="Unassembled WGS sequence"/>
</dbReference>
<feature type="active site" evidence="6">
    <location>
        <position position="62"/>
    </location>
</feature>
<evidence type="ECO:0000313" key="10">
    <source>
        <dbReference type="Proteomes" id="UP001458880"/>
    </source>
</evidence>
<sequence length="197" mass="22143">MDQYHKHTCIRFRRKNVNDADYIRIKNSKTGCWSSVGRLGGEQDLNLQSPGCLSTLGTPVHELMHALGFHHEQTRSERDEYVTILWENISSGHEGNFVKSENGTTTGFGVEYDYGSVMHYSKYAFSKNKKPTIEPTKPDAKIGQREGFSKGDIIKLNEMYNCSSIDPESITTELPIYTTPATTIIDSISDIVNMIIG</sequence>
<dbReference type="PRINTS" id="PR00480">
    <property type="entry name" value="ASTACIN"/>
</dbReference>
<organism evidence="9 10">
    <name type="scientific">Popillia japonica</name>
    <name type="common">Japanese beetle</name>
    <dbReference type="NCBI Taxonomy" id="7064"/>
    <lineage>
        <taxon>Eukaryota</taxon>
        <taxon>Metazoa</taxon>
        <taxon>Ecdysozoa</taxon>
        <taxon>Arthropoda</taxon>
        <taxon>Hexapoda</taxon>
        <taxon>Insecta</taxon>
        <taxon>Pterygota</taxon>
        <taxon>Neoptera</taxon>
        <taxon>Endopterygota</taxon>
        <taxon>Coleoptera</taxon>
        <taxon>Polyphaga</taxon>
        <taxon>Scarabaeiformia</taxon>
        <taxon>Scarabaeidae</taxon>
        <taxon>Rutelinae</taxon>
        <taxon>Popillia</taxon>
    </lineage>
</organism>
<keyword evidence="10" id="KW-1185">Reference proteome</keyword>
<feature type="binding site" evidence="6">
    <location>
        <position position="71"/>
    </location>
    <ligand>
        <name>Zn(2+)</name>
        <dbReference type="ChEBI" id="CHEBI:29105"/>
        <note>catalytic</note>
    </ligand>
</feature>
<proteinExistence type="predicted"/>
<dbReference type="EMBL" id="JASPKY010000015">
    <property type="protein sequence ID" value="KAK9753167.1"/>
    <property type="molecule type" value="Genomic_DNA"/>
</dbReference>
<comment type="cofactor">
    <cofactor evidence="6 7">
        <name>Zn(2+)</name>
        <dbReference type="ChEBI" id="CHEBI:29105"/>
    </cofactor>
    <text evidence="6 7">Binds 1 zinc ion per subunit.</text>
</comment>
<name>A0AAW1MZW3_POPJA</name>
<dbReference type="GO" id="GO:0004222">
    <property type="term" value="F:metalloendopeptidase activity"/>
    <property type="evidence" value="ECO:0007669"/>
    <property type="project" value="UniProtKB-UniRule"/>
</dbReference>
<keyword evidence="1 6" id="KW-0645">Protease</keyword>
<dbReference type="SMART" id="SM00235">
    <property type="entry name" value="ZnMc"/>
    <property type="match status" value="1"/>
</dbReference>
<dbReference type="PANTHER" id="PTHR10127">
    <property type="entry name" value="DISCOIDIN, CUB, EGF, LAMININ , AND ZINC METALLOPROTEASE DOMAIN CONTAINING"/>
    <property type="match status" value="1"/>
</dbReference>
<dbReference type="EC" id="3.4.24.-" evidence="7"/>
<keyword evidence="4 6" id="KW-0862">Zinc</keyword>
<dbReference type="PANTHER" id="PTHR10127:SF780">
    <property type="entry name" value="METALLOENDOPEPTIDASE"/>
    <property type="match status" value="1"/>
</dbReference>
<accession>A0AAW1MZW3</accession>
<comment type="caution">
    <text evidence="6">Lacks conserved residue(s) required for the propagation of feature annotation.</text>
</comment>
<dbReference type="SUPFAM" id="SSF55486">
    <property type="entry name" value="Metalloproteases ('zincins'), catalytic domain"/>
    <property type="match status" value="1"/>
</dbReference>
<evidence type="ECO:0000256" key="2">
    <source>
        <dbReference type="ARBA" id="ARBA00022723"/>
    </source>
</evidence>
<dbReference type="InterPro" id="IPR034035">
    <property type="entry name" value="Astacin-like_dom"/>
</dbReference>
<dbReference type="InterPro" id="IPR006026">
    <property type="entry name" value="Peptidase_Metallo"/>
</dbReference>
<dbReference type="Pfam" id="PF01400">
    <property type="entry name" value="Astacin"/>
    <property type="match status" value="1"/>
</dbReference>
<dbReference type="CDD" id="cd04280">
    <property type="entry name" value="ZnMc_astacin_like"/>
    <property type="match status" value="1"/>
</dbReference>
<comment type="caution">
    <text evidence="9">The sequence shown here is derived from an EMBL/GenBank/DDBJ whole genome shotgun (WGS) entry which is preliminary data.</text>
</comment>
<evidence type="ECO:0000256" key="6">
    <source>
        <dbReference type="PROSITE-ProRule" id="PRU01211"/>
    </source>
</evidence>
<evidence type="ECO:0000256" key="1">
    <source>
        <dbReference type="ARBA" id="ARBA00022670"/>
    </source>
</evidence>